<feature type="transmembrane region" description="Helical" evidence="12">
    <location>
        <begin position="27"/>
        <end position="48"/>
    </location>
</feature>
<evidence type="ECO:0000256" key="5">
    <source>
        <dbReference type="ARBA" id="ARBA00022989"/>
    </source>
</evidence>
<feature type="transmembrane region" description="Helical" evidence="12">
    <location>
        <begin position="324"/>
        <end position="342"/>
    </location>
</feature>
<evidence type="ECO:0000256" key="7">
    <source>
        <dbReference type="ARBA" id="ARBA00023004"/>
    </source>
</evidence>
<evidence type="ECO:0000256" key="12">
    <source>
        <dbReference type="SAM" id="Phobius"/>
    </source>
</evidence>
<comment type="subcellular location">
    <subcellularLocation>
        <location evidence="1">Membrane</location>
        <topology evidence="1">Multi-pass membrane protein</topology>
    </subcellularLocation>
</comment>
<evidence type="ECO:0000256" key="1">
    <source>
        <dbReference type="ARBA" id="ARBA00004141"/>
    </source>
</evidence>
<dbReference type="EMBL" id="JBGMEK010000002">
    <property type="protein sequence ID" value="MFA0809640.1"/>
    <property type="molecule type" value="Genomic_DNA"/>
</dbReference>
<keyword evidence="14" id="KW-1185">Reference proteome</keyword>
<comment type="pathway">
    <text evidence="11">Porphyrin-containing compound metabolism.</text>
</comment>
<evidence type="ECO:0000256" key="8">
    <source>
        <dbReference type="ARBA" id="ARBA00023133"/>
    </source>
</evidence>
<protein>
    <submittedName>
        <fullName evidence="13">Heme A synthase</fullName>
    </submittedName>
</protein>
<dbReference type="PANTHER" id="PTHR35457:SF1">
    <property type="entry name" value="HEME A SYNTHASE"/>
    <property type="match status" value="1"/>
</dbReference>
<dbReference type="RefSeq" id="WP_371837256.1">
    <property type="nucleotide sequence ID" value="NZ_JBGMEK010000002.1"/>
</dbReference>
<evidence type="ECO:0000256" key="6">
    <source>
        <dbReference type="ARBA" id="ARBA00023002"/>
    </source>
</evidence>
<evidence type="ECO:0000256" key="3">
    <source>
        <dbReference type="ARBA" id="ARBA00022692"/>
    </source>
</evidence>
<reference evidence="13 14" key="1">
    <citation type="submission" date="2024-08" db="EMBL/GenBank/DDBJ databases">
        <authorList>
            <person name="Ishaq N."/>
        </authorList>
    </citation>
    <scope>NUCLEOTIDE SEQUENCE [LARGE SCALE GENOMIC DNA]</scope>
    <source>
        <strain evidence="13 14">DSM 18651</strain>
    </source>
</reference>
<keyword evidence="9 12" id="KW-0472">Membrane</keyword>
<dbReference type="InterPro" id="IPR050450">
    <property type="entry name" value="COX15/CtaA_HemeA_synthase"/>
</dbReference>
<sequence length="372" mass="40952">MTSKWEKTTTNNLDLNQQAYTSLRLKLVLGGCALAIVVVVLGAFTRLVDAGLGCPDWPGCYGYLTWPDDIDEIQSANNAFPDAPVDTSKTWPEMVHRYFAGALLLLVATLTYISWRIPRQRTFKQTHILMGLIILQAAFGMWTVTLKLWPQVVTAHLLGGMATLSMLWMLAERLRNGISYVSTAQYRALCKLYPLAFLTIIMVILQIALGGWTSSNYAALACPDFPSCHGQWWPSADFEEGFNIAQQIGPNYLGGVLESDGRTAIHYTHRLGALVVTLMVISLAVLTWRAGLKRWALGLTGLLAFQVGLGIANVILFLPLSVAVAHNAGAALLLLGTLTFYYRIKKVRPVEPSEENDCVEPLPHRPILTGGH</sequence>
<evidence type="ECO:0000313" key="13">
    <source>
        <dbReference type="EMBL" id="MFA0809640.1"/>
    </source>
</evidence>
<feature type="transmembrane region" description="Helical" evidence="12">
    <location>
        <begin position="152"/>
        <end position="171"/>
    </location>
</feature>
<accession>A0ABV4NVL4</accession>
<keyword evidence="8" id="KW-0350">Heme biosynthesis</keyword>
<keyword evidence="7" id="KW-0408">Iron</keyword>
<keyword evidence="3 12" id="KW-0812">Transmembrane</keyword>
<proteinExistence type="predicted"/>
<feature type="transmembrane region" description="Helical" evidence="12">
    <location>
        <begin position="127"/>
        <end position="146"/>
    </location>
</feature>
<comment type="caution">
    <text evidence="13">The sequence shown here is derived from an EMBL/GenBank/DDBJ whole genome shotgun (WGS) entry which is preliminary data.</text>
</comment>
<feature type="transmembrane region" description="Helical" evidence="12">
    <location>
        <begin position="192"/>
        <end position="212"/>
    </location>
</feature>
<dbReference type="PANTHER" id="PTHR35457">
    <property type="entry name" value="HEME A SYNTHASE"/>
    <property type="match status" value="1"/>
</dbReference>
<dbReference type="Pfam" id="PF02628">
    <property type="entry name" value="COX15-CtaA"/>
    <property type="match status" value="1"/>
</dbReference>
<name>A0ABV4NVL4_9GAMM</name>
<keyword evidence="10" id="KW-1015">Disulfide bond</keyword>
<evidence type="ECO:0000256" key="9">
    <source>
        <dbReference type="ARBA" id="ARBA00023136"/>
    </source>
</evidence>
<keyword evidence="4" id="KW-0479">Metal-binding</keyword>
<evidence type="ECO:0000256" key="10">
    <source>
        <dbReference type="ARBA" id="ARBA00023157"/>
    </source>
</evidence>
<dbReference type="Proteomes" id="UP001569428">
    <property type="component" value="Unassembled WGS sequence"/>
</dbReference>
<keyword evidence="6" id="KW-0560">Oxidoreductase</keyword>
<keyword evidence="2" id="KW-1003">Cell membrane</keyword>
<feature type="transmembrane region" description="Helical" evidence="12">
    <location>
        <begin position="98"/>
        <end position="115"/>
    </location>
</feature>
<feature type="transmembrane region" description="Helical" evidence="12">
    <location>
        <begin position="267"/>
        <end position="288"/>
    </location>
</feature>
<keyword evidence="5 12" id="KW-1133">Transmembrane helix</keyword>
<feature type="transmembrane region" description="Helical" evidence="12">
    <location>
        <begin position="295"/>
        <end position="318"/>
    </location>
</feature>
<evidence type="ECO:0000256" key="4">
    <source>
        <dbReference type="ARBA" id="ARBA00022723"/>
    </source>
</evidence>
<gene>
    <name evidence="13" type="ORF">ACCI49_01810</name>
</gene>
<organism evidence="13 14">
    <name type="scientific">Microbulbifer epialgicus</name>
    <dbReference type="NCBI Taxonomy" id="393907"/>
    <lineage>
        <taxon>Bacteria</taxon>
        <taxon>Pseudomonadati</taxon>
        <taxon>Pseudomonadota</taxon>
        <taxon>Gammaproteobacteria</taxon>
        <taxon>Cellvibrionales</taxon>
        <taxon>Microbulbiferaceae</taxon>
        <taxon>Microbulbifer</taxon>
    </lineage>
</organism>
<evidence type="ECO:0000256" key="2">
    <source>
        <dbReference type="ARBA" id="ARBA00022475"/>
    </source>
</evidence>
<dbReference type="InterPro" id="IPR003780">
    <property type="entry name" value="COX15/CtaA_fam"/>
</dbReference>
<evidence type="ECO:0000313" key="14">
    <source>
        <dbReference type="Proteomes" id="UP001569428"/>
    </source>
</evidence>
<evidence type="ECO:0000256" key="11">
    <source>
        <dbReference type="ARBA" id="ARBA00023444"/>
    </source>
</evidence>